<protein>
    <submittedName>
        <fullName evidence="7">NADH-quinone oxidoreductase subunit E/NADP-reducing hydrogenase subunit HndA</fullName>
        <ecNumber evidence="7">1.12.1.3</ecNumber>
    </submittedName>
</protein>
<comment type="caution">
    <text evidence="7">The sequence shown here is derived from an EMBL/GenBank/DDBJ whole genome shotgun (WGS) entry which is preliminary data.</text>
</comment>
<dbReference type="Gene3D" id="1.10.10.1590">
    <property type="entry name" value="NADH-quinone oxidoreductase subunit E"/>
    <property type="match status" value="1"/>
</dbReference>
<dbReference type="CDD" id="cd03064">
    <property type="entry name" value="TRX_Fd_NuoE"/>
    <property type="match status" value="1"/>
</dbReference>
<dbReference type="InterPro" id="IPR041921">
    <property type="entry name" value="NuoE_N"/>
</dbReference>
<dbReference type="InterPro" id="IPR042128">
    <property type="entry name" value="NuoE_dom"/>
</dbReference>
<evidence type="ECO:0000256" key="1">
    <source>
        <dbReference type="ARBA" id="ARBA00010643"/>
    </source>
</evidence>
<evidence type="ECO:0000313" key="8">
    <source>
        <dbReference type="Proteomes" id="UP001314903"/>
    </source>
</evidence>
<dbReference type="EMBL" id="JAGGLI010000001">
    <property type="protein sequence ID" value="MBP2026352.1"/>
    <property type="molecule type" value="Genomic_DNA"/>
</dbReference>
<dbReference type="Gene3D" id="3.40.30.10">
    <property type="entry name" value="Glutaredoxin"/>
    <property type="match status" value="1"/>
</dbReference>
<evidence type="ECO:0000256" key="2">
    <source>
        <dbReference type="ARBA" id="ARBA00022714"/>
    </source>
</evidence>
<dbReference type="SUPFAM" id="SSF52833">
    <property type="entry name" value="Thioredoxin-like"/>
    <property type="match status" value="1"/>
</dbReference>
<dbReference type="InterPro" id="IPR002023">
    <property type="entry name" value="NuoE-like"/>
</dbReference>
<sequence>MSTNIKSLEITKENQEKLDKVRGLSIDSKNQEGFLIPLLHEIQSLFGYLPQESLQIVCEETKISMSEIYSVATFYSHFNLEPRGEYIIRVCLGTACYVKGSQDILDKLCSELKTEVGKTTADGKFSIEAARCLGACGLAPILTIGEKVYGRLVSDDVLRILKNYEEYNE</sequence>
<accession>A0ABS4KF01</accession>
<evidence type="ECO:0000313" key="7">
    <source>
        <dbReference type="EMBL" id="MBP2026352.1"/>
    </source>
</evidence>
<dbReference type="PIRSF" id="PIRSF000216">
    <property type="entry name" value="NADH_DH_24kDa"/>
    <property type="match status" value="1"/>
</dbReference>
<dbReference type="EC" id="1.12.1.3" evidence="7"/>
<evidence type="ECO:0000256" key="3">
    <source>
        <dbReference type="ARBA" id="ARBA00022723"/>
    </source>
</evidence>
<keyword evidence="8" id="KW-1185">Reference proteome</keyword>
<organism evidence="7 8">
    <name type="scientific">Acetoanaerobium pronyense</name>
    <dbReference type="NCBI Taxonomy" id="1482736"/>
    <lineage>
        <taxon>Bacteria</taxon>
        <taxon>Bacillati</taxon>
        <taxon>Bacillota</taxon>
        <taxon>Clostridia</taxon>
        <taxon>Peptostreptococcales</taxon>
        <taxon>Filifactoraceae</taxon>
        <taxon>Acetoanaerobium</taxon>
    </lineage>
</organism>
<dbReference type="Proteomes" id="UP001314903">
    <property type="component" value="Unassembled WGS sequence"/>
</dbReference>
<keyword evidence="3" id="KW-0479">Metal-binding</keyword>
<comment type="similarity">
    <text evidence="1">Belongs to the complex I 24 kDa subunit family.</text>
</comment>
<dbReference type="PANTHER" id="PTHR43342:SF2">
    <property type="entry name" value="POTENTIAL NAD-REDUCING HYDROGENASE SUBUNIT"/>
    <property type="match status" value="1"/>
</dbReference>
<proteinExistence type="inferred from homology"/>
<gene>
    <name evidence="7" type="ORF">J2Z35_000141</name>
</gene>
<dbReference type="Pfam" id="PF01257">
    <property type="entry name" value="2Fe-2S_thioredx"/>
    <property type="match status" value="1"/>
</dbReference>
<dbReference type="RefSeq" id="WP_209658312.1">
    <property type="nucleotide sequence ID" value="NZ_JAGGLI010000001.1"/>
</dbReference>
<dbReference type="PANTHER" id="PTHR43342">
    <property type="entry name" value="NADH-QUINONE OXIDOREDUCTASE, E SUBUNIT"/>
    <property type="match status" value="1"/>
</dbReference>
<evidence type="ECO:0000256" key="6">
    <source>
        <dbReference type="ARBA" id="ARBA00034078"/>
    </source>
</evidence>
<evidence type="ECO:0000256" key="4">
    <source>
        <dbReference type="ARBA" id="ARBA00023004"/>
    </source>
</evidence>
<keyword evidence="2" id="KW-0001">2Fe-2S</keyword>
<dbReference type="PROSITE" id="PS01099">
    <property type="entry name" value="COMPLEX1_24K"/>
    <property type="match status" value="1"/>
</dbReference>
<dbReference type="InterPro" id="IPR036249">
    <property type="entry name" value="Thioredoxin-like_sf"/>
</dbReference>
<name>A0ABS4KF01_9FIRM</name>
<reference evidence="7 8" key="1">
    <citation type="submission" date="2021-03" db="EMBL/GenBank/DDBJ databases">
        <title>Genomic Encyclopedia of Type Strains, Phase IV (KMG-IV): sequencing the most valuable type-strain genomes for metagenomic binning, comparative biology and taxonomic classification.</title>
        <authorList>
            <person name="Goeker M."/>
        </authorList>
    </citation>
    <scope>NUCLEOTIDE SEQUENCE [LARGE SCALE GENOMIC DNA]</scope>
    <source>
        <strain evidence="7 8">DSM 27512</strain>
    </source>
</reference>
<evidence type="ECO:0000256" key="5">
    <source>
        <dbReference type="ARBA" id="ARBA00023014"/>
    </source>
</evidence>
<dbReference type="InterPro" id="IPR028431">
    <property type="entry name" value="NADP_DH_HndA-like"/>
</dbReference>
<keyword evidence="4" id="KW-0408">Iron</keyword>
<keyword evidence="7" id="KW-0560">Oxidoreductase</keyword>
<dbReference type="GO" id="GO:0050583">
    <property type="term" value="F:hydrogen dehydrogenase (NADP+) activity"/>
    <property type="evidence" value="ECO:0007669"/>
    <property type="project" value="UniProtKB-EC"/>
</dbReference>
<comment type="cofactor">
    <cofactor evidence="6">
        <name>[2Fe-2S] cluster</name>
        <dbReference type="ChEBI" id="CHEBI:190135"/>
    </cofactor>
</comment>
<keyword evidence="5" id="KW-0411">Iron-sulfur</keyword>